<keyword evidence="2" id="KW-0472">Membrane</keyword>
<evidence type="ECO:0000313" key="4">
    <source>
        <dbReference type="Proteomes" id="UP000199207"/>
    </source>
</evidence>
<keyword evidence="2" id="KW-1133">Transmembrane helix</keyword>
<dbReference type="Pfam" id="PF19700">
    <property type="entry name" value="DUF6198"/>
    <property type="match status" value="1"/>
</dbReference>
<keyword evidence="4" id="KW-1185">Reference proteome</keyword>
<organism evidence="3 4">
    <name type="scientific">Streptomyces aidingensis</name>
    <dbReference type="NCBI Taxonomy" id="910347"/>
    <lineage>
        <taxon>Bacteria</taxon>
        <taxon>Bacillati</taxon>
        <taxon>Actinomycetota</taxon>
        <taxon>Actinomycetes</taxon>
        <taxon>Kitasatosporales</taxon>
        <taxon>Streptomycetaceae</taxon>
        <taxon>Streptomyces</taxon>
    </lineage>
</organism>
<feature type="transmembrane region" description="Helical" evidence="2">
    <location>
        <begin position="112"/>
        <end position="133"/>
    </location>
</feature>
<evidence type="ECO:0000256" key="2">
    <source>
        <dbReference type="SAM" id="Phobius"/>
    </source>
</evidence>
<dbReference type="Proteomes" id="UP000199207">
    <property type="component" value="Unassembled WGS sequence"/>
</dbReference>
<evidence type="ECO:0000313" key="3">
    <source>
        <dbReference type="EMBL" id="SFC89853.1"/>
    </source>
</evidence>
<evidence type="ECO:0000256" key="1">
    <source>
        <dbReference type="SAM" id="MobiDB-lite"/>
    </source>
</evidence>
<feature type="region of interest" description="Disordered" evidence="1">
    <location>
        <begin position="210"/>
        <end position="237"/>
    </location>
</feature>
<dbReference type="InterPro" id="IPR038750">
    <property type="entry name" value="YczE/YyaS-like"/>
</dbReference>
<proteinExistence type="predicted"/>
<dbReference type="STRING" id="910347.SAMN05421773_107116"/>
<dbReference type="AlphaFoldDB" id="A0A1I1N4V5"/>
<feature type="transmembrane region" description="Helical" evidence="2">
    <location>
        <begin position="79"/>
        <end position="100"/>
    </location>
</feature>
<dbReference type="EMBL" id="FOLM01000007">
    <property type="protein sequence ID" value="SFC89853.1"/>
    <property type="molecule type" value="Genomic_DNA"/>
</dbReference>
<accession>A0A1I1N4V5</accession>
<gene>
    <name evidence="3" type="ORF">SAMN05421773_107116</name>
</gene>
<sequence>MSKVQGEARLPRRLVQLYAGLVLYGASLGLMVRAGLGLDPWDVLHQGVAERTGLTIGTVVILTGALVLLAWVPLRQRPGLGTVSNVVVLGLAMDATMALVPDFGPLAVRIPLMLLAVVLNGMATGMYIAARFGPGPRDGLMTGLHRVTGRSVRLVRTAIELTVLVSGILLGGTAGVGTVLYALAIGPLTQFFLRVFEVRGLPPAPSVVVRRRPAGRPARSPEGPAAGAGMPRPREGR</sequence>
<name>A0A1I1N4V5_9ACTN</name>
<feature type="transmembrane region" description="Helical" evidence="2">
    <location>
        <begin position="15"/>
        <end position="34"/>
    </location>
</feature>
<dbReference type="PANTHER" id="PTHR40078">
    <property type="entry name" value="INTEGRAL MEMBRANE PROTEIN-RELATED"/>
    <property type="match status" value="1"/>
</dbReference>
<feature type="transmembrane region" description="Helical" evidence="2">
    <location>
        <begin position="54"/>
        <end position="72"/>
    </location>
</feature>
<dbReference type="PANTHER" id="PTHR40078:SF1">
    <property type="entry name" value="INTEGRAL MEMBRANE PROTEIN"/>
    <property type="match status" value="1"/>
</dbReference>
<protein>
    <submittedName>
        <fullName evidence="3">Uncharacterized membrane protein YczE</fullName>
    </submittedName>
</protein>
<feature type="compositionally biased region" description="Low complexity" evidence="1">
    <location>
        <begin position="215"/>
        <end position="229"/>
    </location>
</feature>
<reference evidence="3 4" key="1">
    <citation type="submission" date="2016-10" db="EMBL/GenBank/DDBJ databases">
        <authorList>
            <person name="de Groot N.N."/>
        </authorList>
    </citation>
    <scope>NUCLEOTIDE SEQUENCE [LARGE SCALE GENOMIC DNA]</scope>
    <source>
        <strain evidence="3 4">CGMCC 4.5739</strain>
    </source>
</reference>
<keyword evidence="2" id="KW-0812">Transmembrane</keyword>
<dbReference type="RefSeq" id="WP_245834079.1">
    <property type="nucleotide sequence ID" value="NZ_FOLM01000007.1"/>
</dbReference>